<feature type="domain" description="NAD-dependent epimerase/dehydratase" evidence="3">
    <location>
        <begin position="8"/>
        <end position="246"/>
    </location>
</feature>
<dbReference type="Proteomes" id="UP001228905">
    <property type="component" value="Unassembled WGS sequence"/>
</dbReference>
<protein>
    <submittedName>
        <fullName evidence="4">Dihydroflavonol-4-reductase</fullName>
        <ecNumber evidence="4">1.1.1.219</ecNumber>
    </submittedName>
</protein>
<dbReference type="InterPro" id="IPR050425">
    <property type="entry name" value="NAD(P)_dehydrat-like"/>
</dbReference>
<dbReference type="SUPFAM" id="SSF51735">
    <property type="entry name" value="NAD(P)-binding Rossmann-fold domains"/>
    <property type="match status" value="1"/>
</dbReference>
<dbReference type="Pfam" id="PF01370">
    <property type="entry name" value="Epimerase"/>
    <property type="match status" value="1"/>
</dbReference>
<dbReference type="PANTHER" id="PTHR10366">
    <property type="entry name" value="NAD DEPENDENT EPIMERASE/DEHYDRATASE"/>
    <property type="match status" value="1"/>
</dbReference>
<comment type="caution">
    <text evidence="4">The sequence shown here is derived from an EMBL/GenBank/DDBJ whole genome shotgun (WGS) entry which is preliminary data.</text>
</comment>
<dbReference type="InterPro" id="IPR036291">
    <property type="entry name" value="NAD(P)-bd_dom_sf"/>
</dbReference>
<dbReference type="GO" id="GO:0045552">
    <property type="term" value="F:dihydroflavanol 4-reductase activity"/>
    <property type="evidence" value="ECO:0007669"/>
    <property type="project" value="UniProtKB-EC"/>
</dbReference>
<evidence type="ECO:0000256" key="1">
    <source>
        <dbReference type="ARBA" id="ARBA00023002"/>
    </source>
</evidence>
<sequence length="344" mass="36971">MADDKGLVLVSGGSGYIAGFCIAQLLAEGWSVRATVRSLAREAEVRKQLSAIAPDLSKLSFAAADLNADAGWPEAVAGCQYVLHVASPLPIANIKSDDELVRPARDGALRVLKAARDAGVKRVVMTASTAAIAYGHGSRKTPFTEADWSDETNLKDTSAYERSKTIAEKAAWAWLAAEGNGLELVTINPVLVLGPVLGSDFSGSIEAVKKMLEGSFPGIPNFGWAIVDVRDVADLHLRAMTDPAANGGRFIASSEFWWMRQIADLLKARLGKAAAKVPTRQLPDWLIRIVGQFDPVVKERLFELGKERPVSAEKARTLLGWRPRSNEEAVMATAESLLALGLVK</sequence>
<evidence type="ECO:0000256" key="2">
    <source>
        <dbReference type="ARBA" id="ARBA00023445"/>
    </source>
</evidence>
<evidence type="ECO:0000313" key="5">
    <source>
        <dbReference type="Proteomes" id="UP001228905"/>
    </source>
</evidence>
<name>A0ABU0IS60_9CAUL</name>
<proteinExistence type="inferred from homology"/>
<dbReference type="CDD" id="cd05227">
    <property type="entry name" value="AR_SDR_e"/>
    <property type="match status" value="1"/>
</dbReference>
<dbReference type="PANTHER" id="PTHR10366:SF564">
    <property type="entry name" value="STEROL-4-ALPHA-CARBOXYLATE 3-DEHYDROGENASE, DECARBOXYLATING"/>
    <property type="match status" value="1"/>
</dbReference>
<evidence type="ECO:0000259" key="3">
    <source>
        <dbReference type="Pfam" id="PF01370"/>
    </source>
</evidence>
<dbReference type="Gene3D" id="3.40.50.720">
    <property type="entry name" value="NAD(P)-binding Rossmann-like Domain"/>
    <property type="match status" value="1"/>
</dbReference>
<organism evidence="4 5">
    <name type="scientific">Caulobacter ginsengisoli</name>
    <dbReference type="NCBI Taxonomy" id="400775"/>
    <lineage>
        <taxon>Bacteria</taxon>
        <taxon>Pseudomonadati</taxon>
        <taxon>Pseudomonadota</taxon>
        <taxon>Alphaproteobacteria</taxon>
        <taxon>Caulobacterales</taxon>
        <taxon>Caulobacteraceae</taxon>
        <taxon>Caulobacter</taxon>
    </lineage>
</organism>
<evidence type="ECO:0000313" key="4">
    <source>
        <dbReference type="EMBL" id="MDQ0464847.1"/>
    </source>
</evidence>
<keyword evidence="5" id="KW-1185">Reference proteome</keyword>
<dbReference type="EMBL" id="JAUSVS010000004">
    <property type="protein sequence ID" value="MDQ0464847.1"/>
    <property type="molecule type" value="Genomic_DNA"/>
</dbReference>
<keyword evidence="1 4" id="KW-0560">Oxidoreductase</keyword>
<accession>A0ABU0IS60</accession>
<dbReference type="InterPro" id="IPR001509">
    <property type="entry name" value="Epimerase_deHydtase"/>
</dbReference>
<gene>
    <name evidence="4" type="ORF">QO010_002631</name>
</gene>
<dbReference type="RefSeq" id="WP_307349796.1">
    <property type="nucleotide sequence ID" value="NZ_JAUSVS010000004.1"/>
</dbReference>
<reference evidence="4 5" key="1">
    <citation type="submission" date="2023-07" db="EMBL/GenBank/DDBJ databases">
        <title>Genomic Encyclopedia of Type Strains, Phase IV (KMG-IV): sequencing the most valuable type-strain genomes for metagenomic binning, comparative biology and taxonomic classification.</title>
        <authorList>
            <person name="Goeker M."/>
        </authorList>
    </citation>
    <scope>NUCLEOTIDE SEQUENCE [LARGE SCALE GENOMIC DNA]</scope>
    <source>
        <strain evidence="4 5">DSM 18695</strain>
    </source>
</reference>
<comment type="similarity">
    <text evidence="2">Belongs to the NAD(P)-dependent epimerase/dehydratase family. Dihydroflavonol-4-reductase subfamily.</text>
</comment>
<dbReference type="EC" id="1.1.1.219" evidence="4"/>